<reference evidence="3" key="1">
    <citation type="submission" date="2022-11" db="UniProtKB">
        <authorList>
            <consortium name="WormBaseParasite"/>
        </authorList>
    </citation>
    <scope>IDENTIFICATION</scope>
</reference>
<protein>
    <submittedName>
        <fullName evidence="3">Uncharacterized protein</fullName>
    </submittedName>
</protein>
<evidence type="ECO:0000313" key="2">
    <source>
        <dbReference type="Proteomes" id="UP000887578"/>
    </source>
</evidence>
<evidence type="ECO:0000256" key="1">
    <source>
        <dbReference type="SAM" id="Phobius"/>
    </source>
</evidence>
<sequence>MGAEGLASIPCQILPRYIFKGYFFALIYFTVFIEIFVGIVCILLFRININFYNNQVFPELTARYQTMENIKNLKQILIFVLFGLIHNIIIVIFAILIFILWQPSGNFENIANLNAFWNLANSIFAVFYPLIFITDSNKFKSVFRPCRKSQKISPYLEQQPFVIRSATGKVITQNSDQDEHFRELKRLWDSI</sequence>
<dbReference type="InterPro" id="IPR052854">
    <property type="entry name" value="Serpentine_rcpt_epsilon"/>
</dbReference>
<keyword evidence="1" id="KW-0472">Membrane</keyword>
<accession>A0A914Q1H7</accession>
<dbReference type="PANTHER" id="PTHR47518:SF9">
    <property type="entry name" value="SERPENTINE RECEPTOR, CLASS T"/>
    <property type="match status" value="1"/>
</dbReference>
<name>A0A914Q1H7_9BILA</name>
<dbReference type="WBParaSite" id="PDA_v2.g22673.t1">
    <property type="protein sequence ID" value="PDA_v2.g22673.t1"/>
    <property type="gene ID" value="PDA_v2.g22673"/>
</dbReference>
<feature type="transmembrane region" description="Helical" evidence="1">
    <location>
        <begin position="22"/>
        <end position="45"/>
    </location>
</feature>
<keyword evidence="1" id="KW-1133">Transmembrane helix</keyword>
<organism evidence="2 3">
    <name type="scientific">Panagrolaimus davidi</name>
    <dbReference type="NCBI Taxonomy" id="227884"/>
    <lineage>
        <taxon>Eukaryota</taxon>
        <taxon>Metazoa</taxon>
        <taxon>Ecdysozoa</taxon>
        <taxon>Nematoda</taxon>
        <taxon>Chromadorea</taxon>
        <taxon>Rhabditida</taxon>
        <taxon>Tylenchina</taxon>
        <taxon>Panagrolaimomorpha</taxon>
        <taxon>Panagrolaimoidea</taxon>
        <taxon>Panagrolaimidae</taxon>
        <taxon>Panagrolaimus</taxon>
    </lineage>
</organism>
<keyword evidence="2" id="KW-1185">Reference proteome</keyword>
<proteinExistence type="predicted"/>
<dbReference type="PANTHER" id="PTHR47518">
    <property type="entry name" value="SERPENTINE RECEPTOR CLASS EPSILON-13-RELATED"/>
    <property type="match status" value="1"/>
</dbReference>
<dbReference type="AlphaFoldDB" id="A0A914Q1H7"/>
<feature type="transmembrane region" description="Helical" evidence="1">
    <location>
        <begin position="113"/>
        <end position="134"/>
    </location>
</feature>
<keyword evidence="1" id="KW-0812">Transmembrane</keyword>
<feature type="transmembrane region" description="Helical" evidence="1">
    <location>
        <begin position="76"/>
        <end position="101"/>
    </location>
</feature>
<dbReference type="Proteomes" id="UP000887578">
    <property type="component" value="Unplaced"/>
</dbReference>
<evidence type="ECO:0000313" key="3">
    <source>
        <dbReference type="WBParaSite" id="PDA_v2.g22673.t1"/>
    </source>
</evidence>